<comment type="pathway">
    <text evidence="1">Glycerolipid metabolism; triacylglycerol biosynthesis.</text>
</comment>
<feature type="region of interest" description="Disordered" evidence="8">
    <location>
        <begin position="1180"/>
        <end position="1274"/>
    </location>
</feature>
<organism evidence="12 13">
    <name type="scientific">Hyalella azteca</name>
    <name type="common">Amphipod</name>
    <dbReference type="NCBI Taxonomy" id="294128"/>
    <lineage>
        <taxon>Eukaryota</taxon>
        <taxon>Metazoa</taxon>
        <taxon>Ecdysozoa</taxon>
        <taxon>Arthropoda</taxon>
        <taxon>Crustacea</taxon>
        <taxon>Multicrustacea</taxon>
        <taxon>Malacostraca</taxon>
        <taxon>Eumalacostraca</taxon>
        <taxon>Peracarida</taxon>
        <taxon>Amphipoda</taxon>
        <taxon>Senticaudata</taxon>
        <taxon>Talitrida</taxon>
        <taxon>Talitroidea</taxon>
        <taxon>Hyalellidae</taxon>
        <taxon>Hyalella</taxon>
    </lineage>
</organism>
<evidence type="ECO:0000256" key="3">
    <source>
        <dbReference type="ARBA" id="ARBA00022679"/>
    </source>
</evidence>
<dbReference type="PANTHER" id="PTHR31650">
    <property type="entry name" value="O-ACYLTRANSFERASE (WSD1-LIKE) FAMILY PROTEIN"/>
    <property type="match status" value="1"/>
</dbReference>
<feature type="compositionally biased region" description="Low complexity" evidence="8">
    <location>
        <begin position="1218"/>
        <end position="1233"/>
    </location>
</feature>
<dbReference type="RefSeq" id="XP_047740372.1">
    <property type="nucleotide sequence ID" value="XM_047884416.1"/>
</dbReference>
<dbReference type="InterPro" id="IPR045034">
    <property type="entry name" value="O-acyltransferase_WSD1-like"/>
</dbReference>
<comment type="catalytic activity">
    <reaction evidence="7">
        <text>an acyl-CoA + a 1,2-diacyl-sn-glycerol = a triacyl-sn-glycerol + CoA</text>
        <dbReference type="Rhea" id="RHEA:10868"/>
        <dbReference type="ChEBI" id="CHEBI:17815"/>
        <dbReference type="ChEBI" id="CHEBI:57287"/>
        <dbReference type="ChEBI" id="CHEBI:58342"/>
        <dbReference type="ChEBI" id="CHEBI:64615"/>
        <dbReference type="EC" id="2.3.1.20"/>
    </reaction>
</comment>
<dbReference type="Pfam" id="PF03007">
    <property type="entry name" value="WS_DGAT_cat"/>
    <property type="match status" value="1"/>
</dbReference>
<feature type="compositionally biased region" description="Polar residues" evidence="8">
    <location>
        <begin position="1090"/>
        <end position="1114"/>
    </location>
</feature>
<feature type="transmembrane region" description="Helical" evidence="9">
    <location>
        <begin position="144"/>
        <end position="169"/>
    </location>
</feature>
<reference evidence="13" key="1">
    <citation type="submission" date="2025-08" db="UniProtKB">
        <authorList>
            <consortium name="RefSeq"/>
        </authorList>
    </citation>
    <scope>IDENTIFICATION</scope>
    <source>
        <tissue evidence="13">Whole organism</tissue>
    </source>
</reference>
<feature type="compositionally biased region" description="Pro residues" evidence="8">
    <location>
        <begin position="1208"/>
        <end position="1217"/>
    </location>
</feature>
<feature type="compositionally biased region" description="Basic and acidic residues" evidence="8">
    <location>
        <begin position="47"/>
        <end position="57"/>
    </location>
</feature>
<dbReference type="GeneID" id="108678736"/>
<feature type="region of interest" description="Disordered" evidence="8">
    <location>
        <begin position="1061"/>
        <end position="1114"/>
    </location>
</feature>
<dbReference type="KEGG" id="hazt:108678736"/>
<feature type="domain" description="O-acyltransferase WSD1-like N-terminal" evidence="10">
    <location>
        <begin position="248"/>
        <end position="360"/>
    </location>
</feature>
<feature type="domain" description="O-acyltransferase WSD1 C-terminal" evidence="11">
    <location>
        <begin position="532"/>
        <end position="661"/>
    </location>
</feature>
<protein>
    <submittedName>
        <fullName evidence="13">Uncharacterized protein LOC108678736</fullName>
    </submittedName>
</protein>
<evidence type="ECO:0000256" key="7">
    <source>
        <dbReference type="ARBA" id="ARBA00048109"/>
    </source>
</evidence>
<evidence type="ECO:0000256" key="9">
    <source>
        <dbReference type="SAM" id="Phobius"/>
    </source>
</evidence>
<feature type="region of interest" description="Disordered" evidence="8">
    <location>
        <begin position="1"/>
        <end position="74"/>
    </location>
</feature>
<feature type="region of interest" description="Disordered" evidence="8">
    <location>
        <begin position="850"/>
        <end position="878"/>
    </location>
</feature>
<dbReference type="AlphaFoldDB" id="A0A979FVJ9"/>
<evidence type="ECO:0000256" key="4">
    <source>
        <dbReference type="ARBA" id="ARBA00023315"/>
    </source>
</evidence>
<comment type="catalytic activity">
    <reaction evidence="6">
        <text>a long chain fatty alcohol + a fatty acyl-CoA = a long-chain alcohol wax ester + CoA</text>
        <dbReference type="Rhea" id="RHEA:38443"/>
        <dbReference type="ChEBI" id="CHEBI:17135"/>
        <dbReference type="ChEBI" id="CHEBI:57287"/>
        <dbReference type="ChEBI" id="CHEBI:77636"/>
        <dbReference type="ChEBI" id="CHEBI:235323"/>
        <dbReference type="EC" id="2.3.1.75"/>
    </reaction>
</comment>
<evidence type="ECO:0000313" key="13">
    <source>
        <dbReference type="RefSeq" id="XP_047740372.1"/>
    </source>
</evidence>
<evidence type="ECO:0000259" key="11">
    <source>
        <dbReference type="Pfam" id="PF06974"/>
    </source>
</evidence>
<sequence length="1274" mass="139371">MARRTDGDQTSLPRQPHESSQSSARPSTVPTTPVASSSLQKSQSKRTQGEKFKEPSKKSSPQTPSRATSSSPMRVAYDAVESDILIVSARKMESRIDMTPSSSASPQNAHAWKRKKRRTNSEIVSAPIGRVKYIGEGTTCSQSLISGLISIALTLFLSVPISLLVLLTLPMAVLVKTLGTACFHPRLPSCGSHEYLSAHDAHFFTQPQQSVLHSVLIVDGMLPLARVRQVVSARVLDAKNGSGELLYPRFTSRVVKLPLGHVWLPDRAFQVHHHIYLGPRLKSKKELQNYVSEIVSKPLPLERPLWEIIVVGGGDHDGVRDTVLVCRVHPCIGDGISLMRILCQALSDNHVPHLPPKPHFGATTYATSVMQAFFSAPLLLIKWLWWWPREHNLLTDSHHFVKKSSYPNRISNSIPHAYSHNRANHTYKYQHNHHPPQPLEDIRLHFQKRGSSAVCDGHVVRWSAGVSLAKVTRVKLVMRTCLNDVLLAALAGALRRVMQKRGLANPPDIMASVAVDLRSRPPSFSRVRLGVRASYAPVQLPLECDAAVPRLWRIKAFTETLKAGCESVVWWLVAWVAHWALPRGWATRLLASLASRGSLLYASLPGPHNALQVAGYSVKHVYTAVPPTHWPVTVSVVTYANQVHISCTVRRDVFRCTALAKSILKYTERQIYGPHPDLSINSLKSTCVPCRAAAALTTCSVIIALMYYPITETQCTLLFIVVTLPKHGSSKCAPELLYAFLQLQAKLSAVQHELHAVTVEFEQIDKNPAKASVAEGAATGVSGGPAPREELATRVQLLKEEFTVLLSEIRRRRSVGDDATTGGLQVSEDGELRRFRKRSLTNASAKMSVSAETSCTARPLTAPNSTSNAPGSSSSTGMRDETIFNVSLQPSSLTSKTSAISCDVVVNPNSIVKSTLLTSNEPLCSSEASADDAGAHQLCNNISSLDRKNPSAKHETGNSCDNQIFSQILQTSNSCKPSYSSGIVGGILKTPVLDRESRDRLSSLCHASGKTNLSTSGCASSSTSIVTWRDQAVNGKCSSLILENNSPEFRLNNNSALTGARTAPHSLANSSASLANSEQQEQGDAPAERCNSTGKRPTQPNLSQEPNSNLQRPKSQGNLFQQVNLANSSCVLHPIACVPTSSSNSTSVISKAMQRPASVPPRTIHPSLRSHFAIEKSHGIQPSSAVVRPSVPAHKKVSTQQYEQKYPQQPPHQPPHQPSLQPQPSHHQRQPLQTRQPITTPLLSRREVSKQSYQRLNEQPKMKSPSKKFETDIM</sequence>
<keyword evidence="9" id="KW-1133">Transmembrane helix</keyword>
<evidence type="ECO:0000256" key="5">
    <source>
        <dbReference type="ARBA" id="ARBA00024360"/>
    </source>
</evidence>
<feature type="compositionally biased region" description="Polar residues" evidence="8">
    <location>
        <begin position="8"/>
        <end position="21"/>
    </location>
</feature>
<feature type="compositionally biased region" description="Low complexity" evidence="8">
    <location>
        <begin position="1141"/>
        <end position="1150"/>
    </location>
</feature>
<dbReference type="GO" id="GO:0047196">
    <property type="term" value="F:long-chain-alcohol O-fatty-acyltransferase activity"/>
    <property type="evidence" value="ECO:0007669"/>
    <property type="project" value="UniProtKB-EC"/>
</dbReference>
<feature type="compositionally biased region" description="Polar residues" evidence="8">
    <location>
        <begin position="62"/>
        <end position="72"/>
    </location>
</feature>
<comment type="pathway">
    <text evidence="2">Lipid metabolism.</text>
</comment>
<evidence type="ECO:0000256" key="2">
    <source>
        <dbReference type="ARBA" id="ARBA00005189"/>
    </source>
</evidence>
<keyword evidence="4" id="KW-0012">Acyltransferase</keyword>
<keyword evidence="9" id="KW-0472">Membrane</keyword>
<dbReference type="InterPro" id="IPR009721">
    <property type="entry name" value="O-acyltransferase_WSD1_C"/>
</dbReference>
<dbReference type="GO" id="GO:0005886">
    <property type="term" value="C:plasma membrane"/>
    <property type="evidence" value="ECO:0007669"/>
    <property type="project" value="TreeGrafter"/>
</dbReference>
<accession>A0A979FVJ9</accession>
<gene>
    <name evidence="13" type="primary">LOC108678736</name>
</gene>
<dbReference type="GO" id="GO:0019432">
    <property type="term" value="P:triglyceride biosynthetic process"/>
    <property type="evidence" value="ECO:0007669"/>
    <property type="project" value="TreeGrafter"/>
</dbReference>
<feature type="compositionally biased region" description="Low complexity" evidence="8">
    <location>
        <begin position="22"/>
        <end position="38"/>
    </location>
</feature>
<proteinExistence type="inferred from homology"/>
<evidence type="ECO:0000259" key="10">
    <source>
        <dbReference type="Pfam" id="PF03007"/>
    </source>
</evidence>
<dbReference type="OrthoDB" id="6380605at2759"/>
<keyword evidence="9" id="KW-0812">Transmembrane</keyword>
<evidence type="ECO:0000256" key="1">
    <source>
        <dbReference type="ARBA" id="ARBA00004771"/>
    </source>
</evidence>
<feature type="compositionally biased region" description="Low complexity" evidence="8">
    <location>
        <begin position="1066"/>
        <end position="1082"/>
    </location>
</feature>
<evidence type="ECO:0000256" key="6">
    <source>
        <dbReference type="ARBA" id="ARBA00047604"/>
    </source>
</evidence>
<feature type="region of interest" description="Disordered" evidence="8">
    <location>
        <begin position="1140"/>
        <end position="1163"/>
    </location>
</feature>
<dbReference type="GO" id="GO:0004144">
    <property type="term" value="F:diacylglycerol O-acyltransferase activity"/>
    <property type="evidence" value="ECO:0007669"/>
    <property type="project" value="UniProtKB-EC"/>
</dbReference>
<feature type="compositionally biased region" description="Low complexity" evidence="8">
    <location>
        <begin position="862"/>
        <end position="877"/>
    </location>
</feature>
<dbReference type="InterPro" id="IPR004255">
    <property type="entry name" value="O-acyltransferase_WSD1_N"/>
</dbReference>
<feature type="region of interest" description="Disordered" evidence="8">
    <location>
        <begin position="97"/>
        <end position="118"/>
    </location>
</feature>
<comment type="similarity">
    <text evidence="5">In the N-terminal section; belongs to the long-chain O-acyltransferase family.</text>
</comment>
<name>A0A979FVJ9_HYAAZ</name>
<evidence type="ECO:0000256" key="8">
    <source>
        <dbReference type="SAM" id="MobiDB-lite"/>
    </source>
</evidence>
<evidence type="ECO:0000313" key="12">
    <source>
        <dbReference type="Proteomes" id="UP000694843"/>
    </source>
</evidence>
<dbReference type="Proteomes" id="UP000694843">
    <property type="component" value="Unplaced"/>
</dbReference>
<keyword evidence="3" id="KW-0808">Transferase</keyword>
<feature type="compositionally biased region" description="Polar residues" evidence="8">
    <location>
        <begin position="99"/>
        <end position="108"/>
    </location>
</feature>
<dbReference type="Pfam" id="PF06974">
    <property type="entry name" value="WS_DGAT_C"/>
    <property type="match status" value="1"/>
</dbReference>
<keyword evidence="12" id="KW-1185">Reference proteome</keyword>
<dbReference type="PANTHER" id="PTHR31650:SF1">
    <property type="entry name" value="WAX ESTER SYNTHASE_DIACYLGLYCEROL ACYLTRANSFERASE 4-RELATED"/>
    <property type="match status" value="1"/>
</dbReference>